<dbReference type="PANTHER" id="PTHR10773:SF19">
    <property type="match status" value="1"/>
</dbReference>
<dbReference type="Proteomes" id="UP000762676">
    <property type="component" value="Unassembled WGS sequence"/>
</dbReference>
<protein>
    <submittedName>
        <fullName evidence="1">Uncharacterized protein</fullName>
    </submittedName>
</protein>
<accession>A0AAV4FMD5</accession>
<dbReference type="EMBL" id="BMAT01011522">
    <property type="protein sequence ID" value="GFR74384.1"/>
    <property type="molecule type" value="Genomic_DNA"/>
</dbReference>
<organism evidence="1 2">
    <name type="scientific">Elysia marginata</name>
    <dbReference type="NCBI Taxonomy" id="1093978"/>
    <lineage>
        <taxon>Eukaryota</taxon>
        <taxon>Metazoa</taxon>
        <taxon>Spiralia</taxon>
        <taxon>Lophotrochozoa</taxon>
        <taxon>Mollusca</taxon>
        <taxon>Gastropoda</taxon>
        <taxon>Heterobranchia</taxon>
        <taxon>Euthyneura</taxon>
        <taxon>Panpulmonata</taxon>
        <taxon>Sacoglossa</taxon>
        <taxon>Placobranchoidea</taxon>
        <taxon>Plakobranchidae</taxon>
        <taxon>Elysia</taxon>
    </lineage>
</organism>
<proteinExistence type="predicted"/>
<name>A0AAV4FMD5_9GAST</name>
<keyword evidence="2" id="KW-1185">Reference proteome</keyword>
<reference evidence="1 2" key="1">
    <citation type="journal article" date="2021" name="Elife">
        <title>Chloroplast acquisition without the gene transfer in kleptoplastic sea slugs, Plakobranchus ocellatus.</title>
        <authorList>
            <person name="Maeda T."/>
            <person name="Takahashi S."/>
            <person name="Yoshida T."/>
            <person name="Shimamura S."/>
            <person name="Takaki Y."/>
            <person name="Nagai Y."/>
            <person name="Toyoda A."/>
            <person name="Suzuki Y."/>
            <person name="Arimoto A."/>
            <person name="Ishii H."/>
            <person name="Satoh N."/>
            <person name="Nishiyama T."/>
            <person name="Hasebe M."/>
            <person name="Maruyama T."/>
            <person name="Minagawa J."/>
            <person name="Obokata J."/>
            <person name="Shigenobu S."/>
        </authorList>
    </citation>
    <scope>NUCLEOTIDE SEQUENCE [LARGE SCALE GENOMIC DNA]</scope>
</reference>
<dbReference type="AlphaFoldDB" id="A0AAV4FMD5"/>
<gene>
    <name evidence="1" type="ORF">ElyMa_005753500</name>
</gene>
<evidence type="ECO:0000313" key="1">
    <source>
        <dbReference type="EMBL" id="GFR74384.1"/>
    </source>
</evidence>
<comment type="caution">
    <text evidence="1">The sequence shown here is derived from an EMBL/GenBank/DDBJ whole genome shotgun (WGS) entry which is preliminary data.</text>
</comment>
<evidence type="ECO:0000313" key="2">
    <source>
        <dbReference type="Proteomes" id="UP000762676"/>
    </source>
</evidence>
<dbReference type="PANTHER" id="PTHR10773">
    <property type="entry name" value="DNA-DIRECTED RNA POLYMERASES I, II, AND III SUBUNIT RPABC2"/>
    <property type="match status" value="1"/>
</dbReference>
<sequence length="145" mass="16782">MCYRTKLDVHNMTYFNLKTKEGFCYVFDESNADLSSQMFGFLHPNHFSRYLDANPDVSNAVIWSDGCGYQNKCVTIANSLLQLVVEKKVPIEQKFLTPGHTQIECDAMHSLIERRTKCDIFTPMEYMLAMEIARETPYAYKVTEV</sequence>